<keyword evidence="1" id="KW-0326">Glycosidase</keyword>
<reference evidence="1" key="1">
    <citation type="submission" date="2022-07" db="EMBL/GenBank/DDBJ databases">
        <title>Phylogenomic reconstructions and comparative analyses of Kickxellomycotina fungi.</title>
        <authorList>
            <person name="Reynolds N.K."/>
            <person name="Stajich J.E."/>
            <person name="Barry K."/>
            <person name="Grigoriev I.V."/>
            <person name="Crous P."/>
            <person name="Smith M.E."/>
        </authorList>
    </citation>
    <scope>NUCLEOTIDE SEQUENCE</scope>
    <source>
        <strain evidence="1">CBS 102833</strain>
    </source>
</reference>
<organism evidence="1 2">
    <name type="scientific">Coemansia furcata</name>
    <dbReference type="NCBI Taxonomy" id="417177"/>
    <lineage>
        <taxon>Eukaryota</taxon>
        <taxon>Fungi</taxon>
        <taxon>Fungi incertae sedis</taxon>
        <taxon>Zoopagomycota</taxon>
        <taxon>Kickxellomycotina</taxon>
        <taxon>Kickxellomycetes</taxon>
        <taxon>Kickxellales</taxon>
        <taxon>Kickxellaceae</taxon>
        <taxon>Coemansia</taxon>
    </lineage>
</organism>
<protein>
    <submittedName>
        <fullName evidence="1">Glycoside hydrolase, 38 vacuolar alpha mannosidase</fullName>
        <ecNumber evidence="1">3.2.1.24</ecNumber>
    </submittedName>
</protein>
<keyword evidence="2" id="KW-1185">Reference proteome</keyword>
<accession>A0ACC1LFM0</accession>
<gene>
    <name evidence="1" type="primary">AMS1_3</name>
    <name evidence="1" type="ORF">H4S07_003659</name>
</gene>
<dbReference type="EC" id="3.2.1.24" evidence="1"/>
<sequence>MDYMERYPEYKFAASQAQQFEWMRVLYPVLFERVKEKVKSGQFIPIGAAWSEFDANIPSGESLVRQFLLGQRFFEKHFGERSKVFWLPDTFGYSSQLPQLVKLAGAEYFFTQKLSWNSINKFPHTTFYWVGLDGSRVLTHMAPSETYNAQVTSGQLVDSVKNHKDIAYSNESLYLYGNGDGGGGPLEAMLERMRRVEDVDGLPRVKSAHPNEFYEHVKKTAKELVSWKGELYFELHRGTYTSQALTKKLNRQCEMLLRDVEMLSVVAQTVDPSFVYPAEELTRMWQQVCLNQFHDVIPGSSIEIVYKDSTAIYEEVVVSAVALKQQALSSLVASPADAARATGLAVVNTTAWPRTEVVAVPGLAQQAGSGGVQQMRKRDDVALVLATVPGCSVHAVDLSTQAAAVEQVAPVRVVREEDGSVVLQNAFVAARISADGRLTSFVDLQKQRELVPSGASGNVLELFDDLPIYWDAWDIEIYSQEKVRPVRGATITVVDEGPLVASIEVEVKVGKASSMRQWISLSASSARLDFDCDVDWHENRKCLKVAFTWDIYSDLATYETQFGVVQRPTHRNTTWDMAKFEVCGHKFADLSEYGYGVAVLNDCKYGYSALANTMTLTLLRAPKAPDANCDMGRHSFRYAVYPHAGTFSDSNVVQEAYHFNSALSHLPVDLSATNLAALSSFFALDNAPNVVLDSVKAAEDDSRDVVVRLYETYGGHARAVLSTSLDVVAAHATNILEEKDAELELQQAAQGQSVALSFRPFQIVTVRFSASPRK</sequence>
<dbReference type="Proteomes" id="UP001140096">
    <property type="component" value="Unassembled WGS sequence"/>
</dbReference>
<evidence type="ECO:0000313" key="1">
    <source>
        <dbReference type="EMBL" id="KAJ2807100.1"/>
    </source>
</evidence>
<keyword evidence="1" id="KW-0378">Hydrolase</keyword>
<dbReference type="EMBL" id="JANBUP010001250">
    <property type="protein sequence ID" value="KAJ2807100.1"/>
    <property type="molecule type" value="Genomic_DNA"/>
</dbReference>
<name>A0ACC1LFM0_9FUNG</name>
<evidence type="ECO:0000313" key="2">
    <source>
        <dbReference type="Proteomes" id="UP001140096"/>
    </source>
</evidence>
<comment type="caution">
    <text evidence="1">The sequence shown here is derived from an EMBL/GenBank/DDBJ whole genome shotgun (WGS) entry which is preliminary data.</text>
</comment>
<proteinExistence type="predicted"/>